<dbReference type="PROSITE" id="PS50065">
    <property type="entry name" value="HMG_COA_REDUCTASE_4"/>
    <property type="match status" value="1"/>
</dbReference>
<dbReference type="GO" id="GO:0005778">
    <property type="term" value="C:peroxisomal membrane"/>
    <property type="evidence" value="ECO:0007669"/>
    <property type="project" value="TreeGrafter"/>
</dbReference>
<dbReference type="Proteomes" id="UP000314294">
    <property type="component" value="Unassembled WGS sequence"/>
</dbReference>
<proteinExistence type="predicted"/>
<evidence type="ECO:0000313" key="2">
    <source>
        <dbReference type="EMBL" id="TNN23957.1"/>
    </source>
</evidence>
<dbReference type="GO" id="GO:0005789">
    <property type="term" value="C:endoplasmic reticulum membrane"/>
    <property type="evidence" value="ECO:0007669"/>
    <property type="project" value="TreeGrafter"/>
</dbReference>
<evidence type="ECO:0000313" key="3">
    <source>
        <dbReference type="Proteomes" id="UP000314294"/>
    </source>
</evidence>
<dbReference type="SUPFAM" id="SSF55035">
    <property type="entry name" value="NAD-binding domain of HMG-CoA reductase"/>
    <property type="match status" value="1"/>
</dbReference>
<comment type="caution">
    <text evidence="2">The sequence shown here is derived from an EMBL/GenBank/DDBJ whole genome shotgun (WGS) entry which is preliminary data.</text>
</comment>
<dbReference type="AlphaFoldDB" id="A0A4Z2E5F7"/>
<organism evidence="2 3">
    <name type="scientific">Liparis tanakae</name>
    <name type="common">Tanaka's snailfish</name>
    <dbReference type="NCBI Taxonomy" id="230148"/>
    <lineage>
        <taxon>Eukaryota</taxon>
        <taxon>Metazoa</taxon>
        <taxon>Chordata</taxon>
        <taxon>Craniata</taxon>
        <taxon>Vertebrata</taxon>
        <taxon>Euteleostomi</taxon>
        <taxon>Actinopterygii</taxon>
        <taxon>Neopterygii</taxon>
        <taxon>Teleostei</taxon>
        <taxon>Neoteleostei</taxon>
        <taxon>Acanthomorphata</taxon>
        <taxon>Eupercaria</taxon>
        <taxon>Perciformes</taxon>
        <taxon>Cottioidei</taxon>
        <taxon>Cottales</taxon>
        <taxon>Liparidae</taxon>
        <taxon>Liparis</taxon>
    </lineage>
</organism>
<dbReference type="PANTHER" id="PTHR10572">
    <property type="entry name" value="3-HYDROXY-3-METHYLGLUTARYL-COENZYME A REDUCTASE"/>
    <property type="match status" value="1"/>
</dbReference>
<name>A0A4Z2E5F7_9TELE</name>
<dbReference type="GO" id="GO:0015936">
    <property type="term" value="P:coenzyme A metabolic process"/>
    <property type="evidence" value="ECO:0007669"/>
    <property type="project" value="InterPro"/>
</dbReference>
<protein>
    <submittedName>
        <fullName evidence="2">3-hydroxy-3-methylglutaryl-coenzyme A reductase</fullName>
    </submittedName>
</protein>
<comment type="pathway">
    <text evidence="1">Metabolic intermediate biosynthesis; (R)-mevalonate biosynthesis; (R)-mevalonate from acetyl-CoA: step 3/3.</text>
</comment>
<evidence type="ECO:0000256" key="1">
    <source>
        <dbReference type="ARBA" id="ARBA00005084"/>
    </source>
</evidence>
<reference evidence="2 3" key="1">
    <citation type="submission" date="2019-03" db="EMBL/GenBank/DDBJ databases">
        <title>First draft genome of Liparis tanakae, snailfish: a comprehensive survey of snailfish specific genes.</title>
        <authorList>
            <person name="Kim W."/>
            <person name="Song I."/>
            <person name="Jeong J.-H."/>
            <person name="Kim D."/>
            <person name="Kim S."/>
            <person name="Ryu S."/>
            <person name="Song J.Y."/>
            <person name="Lee S.K."/>
        </authorList>
    </citation>
    <scope>NUCLEOTIDE SEQUENCE [LARGE SCALE GENOMIC DNA]</scope>
    <source>
        <tissue evidence="2">Muscle</tissue>
    </source>
</reference>
<accession>A0A4Z2E5F7</accession>
<keyword evidence="3" id="KW-1185">Reference proteome</keyword>
<dbReference type="EMBL" id="SRLO01016836">
    <property type="protein sequence ID" value="TNN23957.1"/>
    <property type="molecule type" value="Genomic_DNA"/>
</dbReference>
<dbReference type="GO" id="GO:0016126">
    <property type="term" value="P:sterol biosynthetic process"/>
    <property type="evidence" value="ECO:0007669"/>
    <property type="project" value="TreeGrafter"/>
</dbReference>
<sequence length="89" mass="9587">MGRFAESERPQRPGSKDHLVRLQGTEQALSRLQQEFPEVQVVAVSGNFCTDKKPAAINWIEGRGKSAVCEATIPAKVVREVGGAGSPLL</sequence>
<dbReference type="PANTHER" id="PTHR10572:SF24">
    <property type="entry name" value="3-HYDROXY-3-METHYLGLUTARYL-COENZYME A REDUCTASE"/>
    <property type="match status" value="1"/>
</dbReference>
<dbReference type="Pfam" id="PF00368">
    <property type="entry name" value="HMG-CoA_red"/>
    <property type="match status" value="1"/>
</dbReference>
<dbReference type="GO" id="GO:0004420">
    <property type="term" value="F:hydroxymethylglutaryl-CoA reductase (NADPH) activity"/>
    <property type="evidence" value="ECO:0007669"/>
    <property type="project" value="InterPro"/>
</dbReference>
<dbReference type="OrthoDB" id="310654at2759"/>
<gene>
    <name evidence="2" type="primary">HMGCR_0</name>
    <name evidence="2" type="ORF">EYF80_065920</name>
</gene>
<dbReference type="InterPro" id="IPR002202">
    <property type="entry name" value="HMG_CoA_Rdtase"/>
</dbReference>
<dbReference type="GO" id="GO:0008299">
    <property type="term" value="P:isoprenoid biosynthetic process"/>
    <property type="evidence" value="ECO:0007669"/>
    <property type="project" value="TreeGrafter"/>
</dbReference>
<dbReference type="Gene3D" id="3.30.70.420">
    <property type="entry name" value="Hydroxymethylglutaryl-CoA reductase, class I/II, NAD/NADP-binding domain"/>
    <property type="match status" value="1"/>
</dbReference>
<dbReference type="InterPro" id="IPR009023">
    <property type="entry name" value="HMG_CoA_Rdtase_NAD(P)-bd_sf"/>
</dbReference>